<sequence length="83" mass="9485">MTARDGFFSFHFSLLRWNGARGSTRVLRVLCFDFMSLSIKLESGTTGRRGGLTSSRGHDMAYIGLCWRDRRLEAGHFRVSRDP</sequence>
<evidence type="ECO:0000313" key="1">
    <source>
        <dbReference type="EMBL" id="KAF2221688.1"/>
    </source>
</evidence>
<dbReference type="EMBL" id="ML992509">
    <property type="protein sequence ID" value="KAF2221688.1"/>
    <property type="molecule type" value="Genomic_DNA"/>
</dbReference>
<keyword evidence="2" id="KW-1185">Reference proteome</keyword>
<accession>A0A6A6G803</accession>
<gene>
    <name evidence="1" type="ORF">BDZ85DRAFT_132309</name>
</gene>
<reference evidence="2" key="1">
    <citation type="journal article" date="2020" name="Stud. Mycol.">
        <title>101 Dothideomycetes genomes: A test case for predicting lifestyles and emergence of pathogens.</title>
        <authorList>
            <person name="Haridas S."/>
            <person name="Albert R."/>
            <person name="Binder M."/>
            <person name="Bloem J."/>
            <person name="LaButti K."/>
            <person name="Salamov A."/>
            <person name="Andreopoulos B."/>
            <person name="Baker S."/>
            <person name="Barry K."/>
            <person name="Bills G."/>
            <person name="Bluhm B."/>
            <person name="Cannon C."/>
            <person name="Castanera R."/>
            <person name="Culley D."/>
            <person name="Daum C."/>
            <person name="Ezra D."/>
            <person name="Gonzalez J."/>
            <person name="Henrissat B."/>
            <person name="Kuo A."/>
            <person name="Liang C."/>
            <person name="Lipzen A."/>
            <person name="Lutzoni F."/>
            <person name="Magnuson J."/>
            <person name="Mondo S."/>
            <person name="Nolan M."/>
            <person name="Ohm R."/>
            <person name="Pangilinan J."/>
            <person name="Park H.-J."/>
            <person name="Ramirez L."/>
            <person name="Alfaro M."/>
            <person name="Sun H."/>
            <person name="Tritt A."/>
            <person name="Yoshinaga Y."/>
            <person name="Zwiers L.-H."/>
            <person name="Turgeon B."/>
            <person name="Goodwin S."/>
            <person name="Spatafora J."/>
            <person name="Crous P."/>
            <person name="Grigoriev I."/>
        </authorList>
    </citation>
    <scope>NUCLEOTIDE SEQUENCE [LARGE SCALE GENOMIC DNA]</scope>
    <source>
        <strain evidence="2">CECT 20119</strain>
    </source>
</reference>
<evidence type="ECO:0000313" key="2">
    <source>
        <dbReference type="Proteomes" id="UP000799538"/>
    </source>
</evidence>
<dbReference type="OrthoDB" id="10450215at2759"/>
<name>A0A6A6G803_9PEZI</name>
<proteinExistence type="predicted"/>
<dbReference type="Proteomes" id="UP000799538">
    <property type="component" value="Unassembled WGS sequence"/>
</dbReference>
<dbReference type="AlphaFoldDB" id="A0A6A6G803"/>
<protein>
    <submittedName>
        <fullName evidence="1">Uncharacterized protein</fullName>
    </submittedName>
</protein>
<organism evidence="1 2">
    <name type="scientific">Elsinoe ampelina</name>
    <dbReference type="NCBI Taxonomy" id="302913"/>
    <lineage>
        <taxon>Eukaryota</taxon>
        <taxon>Fungi</taxon>
        <taxon>Dikarya</taxon>
        <taxon>Ascomycota</taxon>
        <taxon>Pezizomycotina</taxon>
        <taxon>Dothideomycetes</taxon>
        <taxon>Dothideomycetidae</taxon>
        <taxon>Myriangiales</taxon>
        <taxon>Elsinoaceae</taxon>
        <taxon>Elsinoe</taxon>
    </lineage>
</organism>